<dbReference type="InterPro" id="IPR031107">
    <property type="entry name" value="Small_HSP"/>
</dbReference>
<protein>
    <submittedName>
        <fullName evidence="5">Hsp20/alpha crystallin family protein</fullName>
    </submittedName>
</protein>
<dbReference type="Proteomes" id="UP001168478">
    <property type="component" value="Unassembled WGS sequence"/>
</dbReference>
<comment type="caution">
    <text evidence="5">The sequence shown here is derived from an EMBL/GenBank/DDBJ whole genome shotgun (WGS) entry which is preliminary data.</text>
</comment>
<dbReference type="InterPro" id="IPR002068">
    <property type="entry name" value="A-crystallin/Hsp20_dom"/>
</dbReference>
<reference evidence="5" key="1">
    <citation type="submission" date="2023-06" db="EMBL/GenBank/DDBJ databases">
        <authorList>
            <person name="Zeman M."/>
            <person name="Kubasova T."/>
            <person name="Jahodarova E."/>
            <person name="Nykrynova M."/>
            <person name="Rychlik I."/>
        </authorList>
    </citation>
    <scope>NUCLEOTIDE SEQUENCE</scope>
    <source>
        <strain evidence="5">ET15</strain>
        <strain evidence="4">ET37</strain>
    </source>
</reference>
<organism evidence="5 7">
    <name type="scientific">Leyella lascolaii</name>
    <dbReference type="NCBI Taxonomy" id="1776379"/>
    <lineage>
        <taxon>Bacteria</taxon>
        <taxon>Pseudomonadati</taxon>
        <taxon>Bacteroidota</taxon>
        <taxon>Bacteroidia</taxon>
        <taxon>Bacteroidales</taxon>
        <taxon>Prevotellaceae</taxon>
        <taxon>Leyella</taxon>
    </lineage>
</organism>
<dbReference type="Proteomes" id="UP001167831">
    <property type="component" value="Unassembled WGS sequence"/>
</dbReference>
<dbReference type="EMBL" id="JAUEIE010000002">
    <property type="protein sequence ID" value="MDN0022030.1"/>
    <property type="molecule type" value="Genomic_DNA"/>
</dbReference>
<dbReference type="CDD" id="cd06464">
    <property type="entry name" value="ACD_sHsps-like"/>
    <property type="match status" value="1"/>
</dbReference>
<evidence type="ECO:0000313" key="4">
    <source>
        <dbReference type="EMBL" id="MDN0022030.1"/>
    </source>
</evidence>
<dbReference type="Gene3D" id="2.60.40.790">
    <property type="match status" value="1"/>
</dbReference>
<dbReference type="PROSITE" id="PS01031">
    <property type="entry name" value="SHSP"/>
    <property type="match status" value="1"/>
</dbReference>
<dbReference type="SUPFAM" id="SSF49764">
    <property type="entry name" value="HSP20-like chaperones"/>
    <property type="match status" value="1"/>
</dbReference>
<comment type="similarity">
    <text evidence="1 2">Belongs to the small heat shock protein (HSP20) family.</text>
</comment>
<name>A0AAW7JI38_9BACT</name>
<dbReference type="InterPro" id="IPR008978">
    <property type="entry name" value="HSP20-like_chaperone"/>
</dbReference>
<evidence type="ECO:0000313" key="7">
    <source>
        <dbReference type="Proteomes" id="UP001168478"/>
    </source>
</evidence>
<keyword evidence="6" id="KW-1185">Reference proteome</keyword>
<dbReference type="PANTHER" id="PTHR11527">
    <property type="entry name" value="HEAT-SHOCK PROTEIN 20 FAMILY MEMBER"/>
    <property type="match status" value="1"/>
</dbReference>
<evidence type="ECO:0000259" key="3">
    <source>
        <dbReference type="PROSITE" id="PS01031"/>
    </source>
</evidence>
<accession>A0AAW7JI38</accession>
<dbReference type="AlphaFoldDB" id="A0AAW7JI38"/>
<evidence type="ECO:0000313" key="6">
    <source>
        <dbReference type="Proteomes" id="UP001167831"/>
    </source>
</evidence>
<evidence type="ECO:0000313" key="5">
    <source>
        <dbReference type="EMBL" id="MDN0024577.1"/>
    </source>
</evidence>
<gene>
    <name evidence="4" type="ORF">QVN81_03190</name>
    <name evidence="5" type="ORF">QVN84_03410</name>
</gene>
<evidence type="ECO:0000256" key="1">
    <source>
        <dbReference type="PROSITE-ProRule" id="PRU00285"/>
    </source>
</evidence>
<dbReference type="RefSeq" id="WP_021992566.1">
    <property type="nucleotide sequence ID" value="NZ_CALUKV010000007.1"/>
</dbReference>
<feature type="domain" description="SHSP" evidence="3">
    <location>
        <begin position="27"/>
        <end position="145"/>
    </location>
</feature>
<dbReference type="EMBL" id="JAUEIF010000002">
    <property type="protein sequence ID" value="MDN0024577.1"/>
    <property type="molecule type" value="Genomic_DNA"/>
</dbReference>
<evidence type="ECO:0000256" key="2">
    <source>
        <dbReference type="RuleBase" id="RU003616"/>
    </source>
</evidence>
<reference evidence="5" key="2">
    <citation type="submission" date="2023-08" db="EMBL/GenBank/DDBJ databases">
        <title>Identification and characterization of horizontal gene transfer across gut microbiota members of farm animals based on homology search.</title>
        <authorList>
            <person name="Schwarzerova J."/>
            <person name="Nykrynova M."/>
            <person name="Jureckova K."/>
            <person name="Cejkova D."/>
            <person name="Rychlik I."/>
        </authorList>
    </citation>
    <scope>NUCLEOTIDE SEQUENCE</scope>
    <source>
        <strain evidence="5">ET15</strain>
        <strain evidence="4">ET37</strain>
    </source>
</reference>
<dbReference type="Pfam" id="PF00011">
    <property type="entry name" value="HSP20"/>
    <property type="match status" value="1"/>
</dbReference>
<proteinExistence type="inferred from homology"/>
<sequence length="145" mass="16916">MMPIRRFSEQSWFPDLFNDFFSNDRLFRASTTAPSVNIVEEEKDYKIEVAAPGMTKDDFDVHLSEDNELVVGMEKKTEKNDKDAKNRKYLHREFSYSQFKQSFTLPENVDKEHITANVNDGVLTVCLPKTEGCEKKNEGRRIEIE</sequence>